<gene>
    <name evidence="1" type="ORF">Pla8534_04760</name>
</gene>
<sequence length="138" mass="15435">MSIWPEFIKEKVQHPELILKEYGDALEKESSGRLKGVARRDLSNDGSFGSVFEIIAPKIEYTHGLLFAEWDENLPYPVTLSADSCIFPRSGNSFDFVSRIECSSPEDLKSLLKASFRSEEVGSILASLLARINLATHE</sequence>
<keyword evidence="2" id="KW-1185">Reference proteome</keyword>
<evidence type="ECO:0000313" key="1">
    <source>
        <dbReference type="EMBL" id="QDU92728.1"/>
    </source>
</evidence>
<evidence type="ECO:0000313" key="2">
    <source>
        <dbReference type="Proteomes" id="UP000317648"/>
    </source>
</evidence>
<reference evidence="1 2" key="1">
    <citation type="submission" date="2019-02" db="EMBL/GenBank/DDBJ databases">
        <title>Deep-cultivation of Planctomycetes and their phenomic and genomic characterization uncovers novel biology.</title>
        <authorList>
            <person name="Wiegand S."/>
            <person name="Jogler M."/>
            <person name="Boedeker C."/>
            <person name="Pinto D."/>
            <person name="Vollmers J."/>
            <person name="Rivas-Marin E."/>
            <person name="Kohn T."/>
            <person name="Peeters S.H."/>
            <person name="Heuer A."/>
            <person name="Rast P."/>
            <person name="Oberbeckmann S."/>
            <person name="Bunk B."/>
            <person name="Jeske O."/>
            <person name="Meyerdierks A."/>
            <person name="Storesund J.E."/>
            <person name="Kallscheuer N."/>
            <person name="Luecker S."/>
            <person name="Lage O.M."/>
            <person name="Pohl T."/>
            <person name="Merkel B.J."/>
            <person name="Hornburger P."/>
            <person name="Mueller R.-W."/>
            <person name="Bruemmer F."/>
            <person name="Labrenz M."/>
            <person name="Spormann A.M."/>
            <person name="Op den Camp H."/>
            <person name="Overmann J."/>
            <person name="Amann R."/>
            <person name="Jetten M.S.M."/>
            <person name="Mascher T."/>
            <person name="Medema M.H."/>
            <person name="Devos D.P."/>
            <person name="Kaster A.-K."/>
            <person name="Ovreas L."/>
            <person name="Rohde M."/>
            <person name="Galperin M.Y."/>
            <person name="Jogler C."/>
        </authorList>
    </citation>
    <scope>NUCLEOTIDE SEQUENCE [LARGE SCALE GENOMIC DNA]</scope>
    <source>
        <strain evidence="1 2">Pla85_3_4</strain>
    </source>
</reference>
<proteinExistence type="predicted"/>
<dbReference type="RefSeq" id="WP_145048937.1">
    <property type="nucleotide sequence ID" value="NZ_CP036433.1"/>
</dbReference>
<organism evidence="1 2">
    <name type="scientific">Lignipirellula cremea</name>
    <dbReference type="NCBI Taxonomy" id="2528010"/>
    <lineage>
        <taxon>Bacteria</taxon>
        <taxon>Pseudomonadati</taxon>
        <taxon>Planctomycetota</taxon>
        <taxon>Planctomycetia</taxon>
        <taxon>Pirellulales</taxon>
        <taxon>Pirellulaceae</taxon>
        <taxon>Lignipirellula</taxon>
    </lineage>
</organism>
<dbReference type="EMBL" id="CP036433">
    <property type="protein sequence ID" value="QDU92728.1"/>
    <property type="molecule type" value="Genomic_DNA"/>
</dbReference>
<accession>A0A518DLL1</accession>
<protein>
    <submittedName>
        <fullName evidence="1">Uncharacterized protein</fullName>
    </submittedName>
</protein>
<dbReference type="KEGG" id="lcre:Pla8534_04760"/>
<dbReference type="AlphaFoldDB" id="A0A518DLL1"/>
<dbReference type="Proteomes" id="UP000317648">
    <property type="component" value="Chromosome"/>
</dbReference>
<name>A0A518DLL1_9BACT</name>